<organism evidence="2 3">
    <name type="scientific">Methylobacterium oryzihabitans</name>
    <dbReference type="NCBI Taxonomy" id="2499852"/>
    <lineage>
        <taxon>Bacteria</taxon>
        <taxon>Pseudomonadati</taxon>
        <taxon>Pseudomonadota</taxon>
        <taxon>Alphaproteobacteria</taxon>
        <taxon>Hyphomicrobiales</taxon>
        <taxon>Methylobacteriaceae</taxon>
        <taxon>Methylobacterium</taxon>
    </lineage>
</organism>
<sequence>MIDRLWNEIVEIIYGAAPEPDRWPEVLQRIAETVGARGGTLLFHRGDGRIGTIVSPSLNGMVEDYDRDWQHRDVRAARAFAASASGRRDVQTDQMHFTEEEIRTLPIYRDFLAPRGLRWSMGAAVSPVPDVAVVLTVIRAIDRSPFDEAEQERFVALSRHVERSLSLSIRLMDAQTERLGFAWALDRIACGALVLDARQRILFANRTARAMLGHGLTDAGGQLRVRDPQGQPAFAARFAALAGSAGGACEALIVPNGDSSLILQILPVRLDGRAADLSSAAAIVLVSAPDEKRPYDAAVLRDAFGLTLGEARLAALIGAGRSPSEAAEALAIAESTVRTVLKRVFEKTGVSRQNELAALFGRLFLRRAPEPGAEG</sequence>
<feature type="domain" description="HTH luxR-type" evidence="1">
    <location>
        <begin position="303"/>
        <end position="360"/>
    </location>
</feature>
<dbReference type="GO" id="GO:0003677">
    <property type="term" value="F:DNA binding"/>
    <property type="evidence" value="ECO:0007669"/>
    <property type="project" value="InterPro"/>
</dbReference>
<dbReference type="RefSeq" id="WP_127730610.1">
    <property type="nucleotide sequence ID" value="NZ_SACP01000014.1"/>
</dbReference>
<evidence type="ECO:0000313" key="2">
    <source>
        <dbReference type="EMBL" id="RVU16836.1"/>
    </source>
</evidence>
<dbReference type="SMART" id="SM00421">
    <property type="entry name" value="HTH_LUXR"/>
    <property type="match status" value="1"/>
</dbReference>
<dbReference type="SUPFAM" id="SSF46894">
    <property type="entry name" value="C-terminal effector domain of the bipartite response regulators"/>
    <property type="match status" value="1"/>
</dbReference>
<dbReference type="EMBL" id="SACP01000014">
    <property type="protein sequence ID" value="RVU16836.1"/>
    <property type="molecule type" value="Genomic_DNA"/>
</dbReference>
<comment type="caution">
    <text evidence="2">The sequence shown here is derived from an EMBL/GenBank/DDBJ whole genome shotgun (WGS) entry which is preliminary data.</text>
</comment>
<dbReference type="InterPro" id="IPR036388">
    <property type="entry name" value="WH-like_DNA-bd_sf"/>
</dbReference>
<evidence type="ECO:0000313" key="3">
    <source>
        <dbReference type="Proteomes" id="UP000286997"/>
    </source>
</evidence>
<dbReference type="GO" id="GO:0006355">
    <property type="term" value="P:regulation of DNA-templated transcription"/>
    <property type="evidence" value="ECO:0007669"/>
    <property type="project" value="InterPro"/>
</dbReference>
<gene>
    <name evidence="2" type="ORF">EOE48_15325</name>
</gene>
<accession>A0A3S2VNC9</accession>
<reference evidence="2 3" key="1">
    <citation type="submission" date="2019-01" db="EMBL/GenBank/DDBJ databases">
        <authorList>
            <person name="Chen W.-M."/>
        </authorList>
    </citation>
    <scope>NUCLEOTIDE SEQUENCE [LARGE SCALE GENOMIC DNA]</scope>
    <source>
        <strain evidence="2 3">TER-1</strain>
    </source>
</reference>
<proteinExistence type="predicted"/>
<dbReference type="OrthoDB" id="6697591at2"/>
<dbReference type="Proteomes" id="UP000286997">
    <property type="component" value="Unassembled WGS sequence"/>
</dbReference>
<dbReference type="InterPro" id="IPR000792">
    <property type="entry name" value="Tscrpt_reg_LuxR_C"/>
</dbReference>
<name>A0A3S2VNC9_9HYPH</name>
<protein>
    <submittedName>
        <fullName evidence="2">Helix-turn-helix transcriptional regulator</fullName>
    </submittedName>
</protein>
<dbReference type="Gene3D" id="1.10.10.10">
    <property type="entry name" value="Winged helix-like DNA-binding domain superfamily/Winged helix DNA-binding domain"/>
    <property type="match status" value="1"/>
</dbReference>
<evidence type="ECO:0000259" key="1">
    <source>
        <dbReference type="SMART" id="SM00421"/>
    </source>
</evidence>
<dbReference type="InterPro" id="IPR016032">
    <property type="entry name" value="Sig_transdc_resp-reg_C-effctor"/>
</dbReference>
<keyword evidence="3" id="KW-1185">Reference proteome</keyword>
<dbReference type="AlphaFoldDB" id="A0A3S2VNC9"/>